<evidence type="ECO:0000313" key="1">
    <source>
        <dbReference type="EMBL" id="EGC19072.1"/>
    </source>
</evidence>
<dbReference type="GO" id="GO:0003677">
    <property type="term" value="F:DNA binding"/>
    <property type="evidence" value="ECO:0007669"/>
    <property type="project" value="InterPro"/>
</dbReference>
<keyword evidence="1" id="KW-0378">Hydrolase</keyword>
<proteinExistence type="predicted"/>
<dbReference type="Proteomes" id="UP000005697">
    <property type="component" value="Unassembled WGS sequence"/>
</dbReference>
<dbReference type="GO" id="GO:0009036">
    <property type="term" value="F:type II site-specific deoxyribonuclease activity"/>
    <property type="evidence" value="ECO:0007669"/>
    <property type="project" value="UniProtKB-EC"/>
</dbReference>
<dbReference type="eggNOG" id="ENOG502Z9NT">
    <property type="taxonomic scope" value="Bacteria"/>
</dbReference>
<keyword evidence="2" id="KW-1185">Reference proteome</keyword>
<dbReference type="STRING" id="888743.HMPREF9141_2323"/>
<name>F0F9Q6_9BACT</name>
<comment type="caution">
    <text evidence="1">The sequence shown here is derived from an EMBL/GenBank/DDBJ whole genome shotgun (WGS) entry which is preliminary data.</text>
</comment>
<keyword evidence="1" id="KW-0540">Nuclease</keyword>
<gene>
    <name evidence="1" type="ORF">HMPREF9141_2323</name>
</gene>
<dbReference type="EC" id="3.1.21.4" evidence="1"/>
<protein>
    <submittedName>
        <fullName evidence="1">HindVP restriction endonuclease</fullName>
        <ecNumber evidence="1">3.1.21.4</ecNumber>
    </submittedName>
</protein>
<dbReference type="InterPro" id="IPR019044">
    <property type="entry name" value="Restrct_endonuc_II_HindVP"/>
</dbReference>
<dbReference type="RefSeq" id="WP_007367074.1">
    <property type="nucleotide sequence ID" value="NZ_GL872282.1"/>
</dbReference>
<dbReference type="AlphaFoldDB" id="F0F9Q6"/>
<evidence type="ECO:0000313" key="2">
    <source>
        <dbReference type="Proteomes" id="UP000005697"/>
    </source>
</evidence>
<dbReference type="EMBL" id="AEWX01000034">
    <property type="protein sequence ID" value="EGC19072.1"/>
    <property type="molecule type" value="Genomic_DNA"/>
</dbReference>
<accession>F0F9Q6</accession>
<dbReference type="GO" id="GO:0009307">
    <property type="term" value="P:DNA restriction-modification system"/>
    <property type="evidence" value="ECO:0007669"/>
    <property type="project" value="InterPro"/>
</dbReference>
<dbReference type="OrthoDB" id="1100091at2"/>
<keyword evidence="1" id="KW-0255">Endonuclease</keyword>
<dbReference type="HOGENOM" id="CLU_775334_0_0_10"/>
<sequence length="356" mass="41379">MTQPLPSLFGQKHSSRDYTQKRSWGKNMFNSSFPASLIAYMYSRNIKPVYLKIDRNCKVRHGYIAADKLFGIDPLSDSAYYSYEAEFPFYSTLYTGPREKMDLVMMNNVSKEVLSGFEIKLTAMPDNTTAGKREEEYSCEIVVRPPTVWNIACSICSAYDTVNRRERLRRFLNRVPMINNWAEAGEVLPHFEEIRQSILDICSDLSARQRPLVIQPVWKTDGKKMRLKDDCMDVFVWSNLAVIQMCVKDAPVTEIDRSDRTLVWIFRMLLEYVAHGCFDYRRIVRLQSYSLANDKAFSIPGNRSYHFLKSEEQHHPRIRKEEIKNVILGGGQNLLSPERRFDAVLVNSPDLLKNNR</sequence>
<reference evidence="1 2" key="1">
    <citation type="submission" date="2011-01" db="EMBL/GenBank/DDBJ databases">
        <authorList>
            <person name="Muzny D."/>
            <person name="Qin X."/>
            <person name="Deng J."/>
            <person name="Jiang H."/>
            <person name="Liu Y."/>
            <person name="Qu J."/>
            <person name="Song X.-Z."/>
            <person name="Zhang L."/>
            <person name="Thornton R."/>
            <person name="Coyle M."/>
            <person name="Francisco L."/>
            <person name="Jackson L."/>
            <person name="Javaid M."/>
            <person name="Korchina V."/>
            <person name="Kovar C."/>
            <person name="Mata R."/>
            <person name="Mathew T."/>
            <person name="Ngo R."/>
            <person name="Nguyen L."/>
            <person name="Nguyen N."/>
            <person name="Okwuonu G."/>
            <person name="Ongeri F."/>
            <person name="Pham C."/>
            <person name="Simmons D."/>
            <person name="Wilczek-Boney K."/>
            <person name="Hale W."/>
            <person name="Jakkamsetti A."/>
            <person name="Pham P."/>
            <person name="Ruth R."/>
            <person name="San Lucas F."/>
            <person name="Warren J."/>
            <person name="Zhang J."/>
            <person name="Zhao Z."/>
            <person name="Zhou C."/>
            <person name="Zhu D."/>
            <person name="Lee S."/>
            <person name="Bess C."/>
            <person name="Blankenburg K."/>
            <person name="Forbes L."/>
            <person name="Fu Q."/>
            <person name="Gubbala S."/>
            <person name="Hirani K."/>
            <person name="Jayaseelan J.C."/>
            <person name="Lara F."/>
            <person name="Munidasa M."/>
            <person name="Palculict T."/>
            <person name="Patil S."/>
            <person name="Pu L.-L."/>
            <person name="Saada N."/>
            <person name="Tang L."/>
            <person name="Weissenberger G."/>
            <person name="Zhu Y."/>
            <person name="Hemphill L."/>
            <person name="Shang Y."/>
            <person name="Youmans B."/>
            <person name="Ayvaz T."/>
            <person name="Ross M."/>
            <person name="Santibanez J."/>
            <person name="Aqrawi P."/>
            <person name="Gross S."/>
            <person name="Joshi V."/>
            <person name="Fowler G."/>
            <person name="Nazareth L."/>
            <person name="Reid J."/>
            <person name="Worley K."/>
            <person name="Petrosino J."/>
            <person name="Highlander S."/>
            <person name="Gibbs R."/>
        </authorList>
    </citation>
    <scope>NUCLEOTIDE SEQUENCE [LARGE SCALE GENOMIC DNA]</scope>
    <source>
        <strain evidence="1 2">DSM 16608</strain>
    </source>
</reference>
<dbReference type="Pfam" id="PF09519">
    <property type="entry name" value="RE_HindVP"/>
    <property type="match status" value="1"/>
</dbReference>
<organism evidence="1 2">
    <name type="scientific">Prevotella multiformis DSM 16608</name>
    <dbReference type="NCBI Taxonomy" id="888743"/>
    <lineage>
        <taxon>Bacteria</taxon>
        <taxon>Pseudomonadati</taxon>
        <taxon>Bacteroidota</taxon>
        <taxon>Bacteroidia</taxon>
        <taxon>Bacteroidales</taxon>
        <taxon>Prevotellaceae</taxon>
        <taxon>Prevotella</taxon>
    </lineage>
</organism>